<dbReference type="Proteomes" id="UP000199136">
    <property type="component" value="Unassembled WGS sequence"/>
</dbReference>
<comment type="subcellular location">
    <subcellularLocation>
        <location evidence="1">Cytoplasm</location>
    </subcellularLocation>
</comment>
<dbReference type="InterPro" id="IPR011055">
    <property type="entry name" value="Dup_hybrid_motif"/>
</dbReference>
<evidence type="ECO:0000256" key="3">
    <source>
        <dbReference type="ARBA" id="ARBA00022597"/>
    </source>
</evidence>
<evidence type="ECO:0000256" key="4">
    <source>
        <dbReference type="ARBA" id="ARBA00022679"/>
    </source>
</evidence>
<dbReference type="PANTHER" id="PTHR45008">
    <property type="entry name" value="PTS SYSTEM GLUCOSE-SPECIFIC EIIA COMPONENT"/>
    <property type="match status" value="1"/>
</dbReference>
<dbReference type="PANTHER" id="PTHR45008:SF1">
    <property type="entry name" value="PTS SYSTEM GLUCOSE-SPECIFIC EIIA COMPONENT"/>
    <property type="match status" value="1"/>
</dbReference>
<dbReference type="NCBIfam" id="TIGR00830">
    <property type="entry name" value="PTBA"/>
    <property type="match status" value="1"/>
</dbReference>
<keyword evidence="9" id="KW-1185">Reference proteome</keyword>
<dbReference type="InterPro" id="IPR001127">
    <property type="entry name" value="PTS_EIIA_1_perm"/>
</dbReference>
<dbReference type="InterPro" id="IPR050890">
    <property type="entry name" value="PTS_EIIA_component"/>
</dbReference>
<reference evidence="8 9" key="1">
    <citation type="submission" date="2016-10" db="EMBL/GenBank/DDBJ databases">
        <authorList>
            <person name="de Groot N.N."/>
        </authorList>
    </citation>
    <scope>NUCLEOTIDE SEQUENCE [LARGE SCALE GENOMIC DNA]</scope>
    <source>
        <strain evidence="8 9">DSM 20581</strain>
    </source>
</reference>
<dbReference type="PROSITE" id="PS51093">
    <property type="entry name" value="PTS_EIIA_TYPE_1"/>
    <property type="match status" value="1"/>
</dbReference>
<accession>A0A1I5XCV1</accession>
<evidence type="ECO:0000313" key="9">
    <source>
        <dbReference type="Proteomes" id="UP000199136"/>
    </source>
</evidence>
<keyword evidence="5" id="KW-0598">Phosphotransferase system</keyword>
<sequence length="173" mass="19079">MAQANNSNHVDDQQKWDRFQLVTVADGEIIRLEEVPDPVFSEKMVGEGFAVIPTSEYVVAPVSGVLYQVADTLHAYVIETDESVEVLVHIGINTISLQGKGFQSDLKKGMHVTKGDVLATFSRAYFEEKDIPLVIPVVVIKGMDDETTVKMDYTKDGIAGETVAMCVSREEQN</sequence>
<evidence type="ECO:0000256" key="6">
    <source>
        <dbReference type="ARBA" id="ARBA00022777"/>
    </source>
</evidence>
<evidence type="ECO:0000259" key="7">
    <source>
        <dbReference type="PROSITE" id="PS51093"/>
    </source>
</evidence>
<dbReference type="SUPFAM" id="SSF51261">
    <property type="entry name" value="Duplicated hybrid motif"/>
    <property type="match status" value="1"/>
</dbReference>
<gene>
    <name evidence="8" type="ORF">SAMN04488506_1362</name>
</gene>
<keyword evidence="4" id="KW-0808">Transferase</keyword>
<dbReference type="AlphaFoldDB" id="A0A1I5XCV1"/>
<dbReference type="OrthoDB" id="9769191at2"/>
<proteinExistence type="predicted"/>
<dbReference type="RefSeq" id="WP_092480410.1">
    <property type="nucleotide sequence ID" value="NZ_FOXW01000004.1"/>
</dbReference>
<dbReference type="EMBL" id="FOXW01000004">
    <property type="protein sequence ID" value="SFQ29813.1"/>
    <property type="molecule type" value="Genomic_DNA"/>
</dbReference>
<keyword evidence="3" id="KW-0762">Sugar transport</keyword>
<dbReference type="GO" id="GO:0009401">
    <property type="term" value="P:phosphoenolpyruvate-dependent sugar phosphotransferase system"/>
    <property type="evidence" value="ECO:0007669"/>
    <property type="project" value="UniProtKB-KW"/>
</dbReference>
<dbReference type="STRING" id="82801.SAMN04488506_1362"/>
<keyword evidence="6" id="KW-0418">Kinase</keyword>
<evidence type="ECO:0000313" key="8">
    <source>
        <dbReference type="EMBL" id="SFQ29813.1"/>
    </source>
</evidence>
<dbReference type="Gene3D" id="2.70.70.10">
    <property type="entry name" value="Glucose Permease (Domain IIA)"/>
    <property type="match status" value="1"/>
</dbReference>
<name>A0A1I5XCV1_9LACT</name>
<evidence type="ECO:0000256" key="2">
    <source>
        <dbReference type="ARBA" id="ARBA00022448"/>
    </source>
</evidence>
<keyword evidence="2" id="KW-0813">Transport</keyword>
<dbReference type="Pfam" id="PF00358">
    <property type="entry name" value="PTS_EIIA_1"/>
    <property type="match status" value="1"/>
</dbReference>
<dbReference type="GO" id="GO:0005737">
    <property type="term" value="C:cytoplasm"/>
    <property type="evidence" value="ECO:0007669"/>
    <property type="project" value="UniProtKB-SubCell"/>
</dbReference>
<feature type="domain" description="PTS EIIA type-1" evidence="7">
    <location>
        <begin position="37"/>
        <end position="141"/>
    </location>
</feature>
<organism evidence="8 9">
    <name type="scientific">Desemzia incerta</name>
    <dbReference type="NCBI Taxonomy" id="82801"/>
    <lineage>
        <taxon>Bacteria</taxon>
        <taxon>Bacillati</taxon>
        <taxon>Bacillota</taxon>
        <taxon>Bacilli</taxon>
        <taxon>Lactobacillales</taxon>
        <taxon>Carnobacteriaceae</taxon>
        <taxon>Desemzia</taxon>
    </lineage>
</organism>
<evidence type="ECO:0000256" key="1">
    <source>
        <dbReference type="ARBA" id="ARBA00004496"/>
    </source>
</evidence>
<dbReference type="GO" id="GO:0016301">
    <property type="term" value="F:kinase activity"/>
    <property type="evidence" value="ECO:0007669"/>
    <property type="project" value="UniProtKB-KW"/>
</dbReference>
<evidence type="ECO:0000256" key="5">
    <source>
        <dbReference type="ARBA" id="ARBA00022683"/>
    </source>
</evidence>
<protein>
    <submittedName>
        <fullName evidence="8">PTS system IIA component, Glc family (TC 4.A.1)</fullName>
    </submittedName>
</protein>